<keyword evidence="2" id="KW-1185">Reference proteome</keyword>
<accession>A0A4C1VER0</accession>
<proteinExistence type="predicted"/>
<dbReference type="AlphaFoldDB" id="A0A4C1VER0"/>
<name>A0A4C1VER0_EUMVA</name>
<dbReference type="EMBL" id="BGZK01000336">
    <property type="protein sequence ID" value="GBP37608.1"/>
    <property type="molecule type" value="Genomic_DNA"/>
</dbReference>
<dbReference type="Proteomes" id="UP000299102">
    <property type="component" value="Unassembled WGS sequence"/>
</dbReference>
<organism evidence="1 2">
    <name type="scientific">Eumeta variegata</name>
    <name type="common">Bagworm moth</name>
    <name type="synonym">Eumeta japonica</name>
    <dbReference type="NCBI Taxonomy" id="151549"/>
    <lineage>
        <taxon>Eukaryota</taxon>
        <taxon>Metazoa</taxon>
        <taxon>Ecdysozoa</taxon>
        <taxon>Arthropoda</taxon>
        <taxon>Hexapoda</taxon>
        <taxon>Insecta</taxon>
        <taxon>Pterygota</taxon>
        <taxon>Neoptera</taxon>
        <taxon>Endopterygota</taxon>
        <taxon>Lepidoptera</taxon>
        <taxon>Glossata</taxon>
        <taxon>Ditrysia</taxon>
        <taxon>Tineoidea</taxon>
        <taxon>Psychidae</taxon>
        <taxon>Oiketicinae</taxon>
        <taxon>Eumeta</taxon>
    </lineage>
</organism>
<evidence type="ECO:0000313" key="2">
    <source>
        <dbReference type="Proteomes" id="UP000299102"/>
    </source>
</evidence>
<reference evidence="1 2" key="1">
    <citation type="journal article" date="2019" name="Commun. Biol.">
        <title>The bagworm genome reveals a unique fibroin gene that provides high tensile strength.</title>
        <authorList>
            <person name="Kono N."/>
            <person name="Nakamura H."/>
            <person name="Ohtoshi R."/>
            <person name="Tomita M."/>
            <person name="Numata K."/>
            <person name="Arakawa K."/>
        </authorList>
    </citation>
    <scope>NUCLEOTIDE SEQUENCE [LARGE SCALE GENOMIC DNA]</scope>
</reference>
<evidence type="ECO:0000313" key="1">
    <source>
        <dbReference type="EMBL" id="GBP37608.1"/>
    </source>
</evidence>
<protein>
    <submittedName>
        <fullName evidence="1">Uncharacterized protein</fullName>
    </submittedName>
</protein>
<gene>
    <name evidence="1" type="ORF">EVAR_34645_1</name>
</gene>
<sequence>MILLFSWEQKTPFSQACSLLSPLEEPGLRGRLHLALYVLMRCQGPSRPEKSYTDWDSSKHLSFMRSRCMRAGGEQAESSQRKLRVSWTHPCIPTGTRKSGKKACPFLRLHKPIVPIDPKTVPTRTQNGKVNTPAPVLVRQLRDYYANAFSKFIALTSATLKVHVLRL</sequence>
<comment type="caution">
    <text evidence="1">The sequence shown here is derived from an EMBL/GenBank/DDBJ whole genome shotgun (WGS) entry which is preliminary data.</text>
</comment>